<comment type="subcellular location">
    <subcellularLocation>
        <location evidence="1">Endomembrane system</location>
        <topology evidence="1">Multi-pass membrane protein</topology>
    </subcellularLocation>
    <subcellularLocation>
        <location evidence="6">Membrane</location>
        <topology evidence="6">Multi-pass membrane protein</topology>
    </subcellularLocation>
</comment>
<evidence type="ECO:0000256" key="3">
    <source>
        <dbReference type="ARBA" id="ARBA00022692"/>
    </source>
</evidence>
<dbReference type="InterPro" id="IPR003918">
    <property type="entry name" value="NADH_UbQ_OxRdtase"/>
</dbReference>
<dbReference type="Proteomes" id="UP000021816">
    <property type="component" value="Unassembled WGS sequence"/>
</dbReference>
<dbReference type="EC" id="1.6.99.5" evidence="9"/>
<feature type="transmembrane region" description="Helical" evidence="7">
    <location>
        <begin position="136"/>
        <end position="156"/>
    </location>
</feature>
<keyword evidence="9" id="KW-0560">Oxidoreductase</keyword>
<sequence length="494" mass="53934">MLATPLLSLAIWVPILAGLVVLATGADRNAPLARMLALLGAIAGLLVTIPLYTGFDLNTPAMQFVELHRWIPRFNVHYHLGVDGISMLFVLLNSFITVTVILAGWQVITSRVAQYNAGFLIMSGLLNGIFSSLDGVLFYVFFEASLIPLYLIIGIWGGSNRVYAAFKFFLFTLMGSLLFLIALLFLFVESGGSFSILEWHNLPLGLSTQTWLFLAFLVAFAVKVPMWPVHTWLPDAHVEAPTGGSIVLAAIALKLGAYGFLRFSLPIAPDAAHELSWLLITLSLIAIIYIGFVALVQEDMKKLVAYSSIAHMGFVTLGFFMFSALGVEGALVQMISHGFVSGAMFFSIGVMYDRMHSRQIADYGGVVNSMPKFAAFFMLFAMANAGLPATSGFVGEFMIILAAVDYNFWVAFAAATTMIVGAAYTLWMYKRVVFGAVANHHVAELTDINGREFLIFVLFAAGALGMGLYPQPFTEVMHSSVNELLRHVALSKIQ</sequence>
<dbReference type="NCBIfam" id="NF004499">
    <property type="entry name" value="PRK05846.1-3"/>
    <property type="match status" value="1"/>
</dbReference>
<accession>A0A011QGN3</accession>
<feature type="transmembrane region" description="Helical" evidence="7">
    <location>
        <begin position="450"/>
        <end position="469"/>
    </location>
</feature>
<feature type="domain" description="NADH:quinone oxidoreductase/Mrp antiporter transmembrane" evidence="8">
    <location>
        <begin position="134"/>
        <end position="417"/>
    </location>
</feature>
<protein>
    <submittedName>
        <fullName evidence="9">NADH-quinone oxidoreductase subunit M</fullName>
        <ecNumber evidence="9">1.6.99.5</ecNumber>
    </submittedName>
</protein>
<comment type="caution">
    <text evidence="9">The sequence shown here is derived from an EMBL/GenBank/DDBJ whole genome shotgun (WGS) entry which is preliminary data.</text>
</comment>
<evidence type="ECO:0000256" key="5">
    <source>
        <dbReference type="ARBA" id="ARBA00023136"/>
    </source>
</evidence>
<dbReference type="GO" id="GO:0008137">
    <property type="term" value="F:NADH dehydrogenase (ubiquinone) activity"/>
    <property type="evidence" value="ECO:0007669"/>
    <property type="project" value="InterPro"/>
</dbReference>
<dbReference type="PANTHER" id="PTHR43507:SF1">
    <property type="entry name" value="NADH-UBIQUINONE OXIDOREDUCTASE CHAIN 4"/>
    <property type="match status" value="1"/>
</dbReference>
<feature type="transmembrane region" description="Helical" evidence="7">
    <location>
        <begin position="373"/>
        <end position="402"/>
    </location>
</feature>
<feature type="transmembrane region" description="Helical" evidence="7">
    <location>
        <begin position="85"/>
        <end position="105"/>
    </location>
</feature>
<evidence type="ECO:0000256" key="7">
    <source>
        <dbReference type="SAM" id="Phobius"/>
    </source>
</evidence>
<dbReference type="InterPro" id="IPR001750">
    <property type="entry name" value="ND/Mrp_TM"/>
</dbReference>
<organism evidence="9 10">
    <name type="scientific">Candidatus Accumulibacter appositus</name>
    <dbReference type="NCBI Taxonomy" id="1454003"/>
    <lineage>
        <taxon>Bacteria</taxon>
        <taxon>Pseudomonadati</taxon>
        <taxon>Pseudomonadota</taxon>
        <taxon>Betaproteobacteria</taxon>
        <taxon>Candidatus Accumulibacter</taxon>
    </lineage>
</organism>
<evidence type="ECO:0000256" key="6">
    <source>
        <dbReference type="RuleBase" id="RU000320"/>
    </source>
</evidence>
<dbReference type="GO" id="GO:0012505">
    <property type="term" value="C:endomembrane system"/>
    <property type="evidence" value="ECO:0007669"/>
    <property type="project" value="UniProtKB-SubCell"/>
</dbReference>
<evidence type="ECO:0000259" key="8">
    <source>
        <dbReference type="Pfam" id="PF00361"/>
    </source>
</evidence>
<proteinExistence type="inferred from homology"/>
<evidence type="ECO:0000313" key="10">
    <source>
        <dbReference type="Proteomes" id="UP000021816"/>
    </source>
</evidence>
<feature type="transmembrane region" description="Helical" evidence="7">
    <location>
        <begin position="303"/>
        <end position="325"/>
    </location>
</feature>
<dbReference type="GO" id="GO:0042773">
    <property type="term" value="P:ATP synthesis coupled electron transport"/>
    <property type="evidence" value="ECO:0007669"/>
    <property type="project" value="InterPro"/>
</dbReference>
<feature type="transmembrane region" description="Helical" evidence="7">
    <location>
        <begin position="112"/>
        <end position="130"/>
    </location>
</feature>
<name>A0A011QGN3_9PROT</name>
<dbReference type="GO" id="GO:0016020">
    <property type="term" value="C:membrane"/>
    <property type="evidence" value="ECO:0007669"/>
    <property type="project" value="UniProtKB-SubCell"/>
</dbReference>
<dbReference type="GO" id="GO:0048039">
    <property type="term" value="F:ubiquinone binding"/>
    <property type="evidence" value="ECO:0007669"/>
    <property type="project" value="TreeGrafter"/>
</dbReference>
<reference evidence="9 10" key="1">
    <citation type="submission" date="2014-02" db="EMBL/GenBank/DDBJ databases">
        <title>Expanding our view of genomic diversity in Candidatus Accumulibacter clades.</title>
        <authorList>
            <person name="Skennerton C.T."/>
            <person name="Barr J.J."/>
            <person name="Slater F.R."/>
            <person name="Bond P.L."/>
            <person name="Tyson G.W."/>
        </authorList>
    </citation>
    <scope>NUCLEOTIDE SEQUENCE [LARGE SCALE GENOMIC DNA]</scope>
    <source>
        <strain evidence="10">BA-92</strain>
    </source>
</reference>
<feature type="transmembrane region" description="Helical" evidence="7">
    <location>
        <begin position="168"/>
        <end position="188"/>
    </location>
</feature>
<evidence type="ECO:0000256" key="2">
    <source>
        <dbReference type="ARBA" id="ARBA00009025"/>
    </source>
</evidence>
<dbReference type="InterPro" id="IPR010227">
    <property type="entry name" value="NADH_Q_OxRdtase_chainM/4"/>
</dbReference>
<dbReference type="PANTHER" id="PTHR43507">
    <property type="entry name" value="NADH-UBIQUINONE OXIDOREDUCTASE CHAIN 4"/>
    <property type="match status" value="1"/>
</dbReference>
<keyword evidence="4 7" id="KW-1133">Transmembrane helix</keyword>
<dbReference type="EMBL" id="JEMX01000087">
    <property type="protein sequence ID" value="EXI77964.1"/>
    <property type="molecule type" value="Genomic_DNA"/>
</dbReference>
<dbReference type="NCBIfam" id="NF004501">
    <property type="entry name" value="PRK05846.1-5"/>
    <property type="match status" value="1"/>
</dbReference>
<keyword evidence="5 7" id="KW-0472">Membrane</keyword>
<feature type="transmembrane region" description="Helical" evidence="7">
    <location>
        <begin position="277"/>
        <end position="296"/>
    </location>
</feature>
<evidence type="ECO:0000313" key="9">
    <source>
        <dbReference type="EMBL" id="EXI77964.1"/>
    </source>
</evidence>
<keyword evidence="3 6" id="KW-0812">Transmembrane</keyword>
<dbReference type="STRING" id="1454003.AW10_03451"/>
<dbReference type="PRINTS" id="PR01437">
    <property type="entry name" value="NUOXDRDTASE4"/>
</dbReference>
<comment type="similarity">
    <text evidence="2">Belongs to the complex I subunit 4 family.</text>
</comment>
<dbReference type="NCBIfam" id="TIGR01972">
    <property type="entry name" value="NDH_I_M"/>
    <property type="match status" value="1"/>
</dbReference>
<dbReference type="Pfam" id="PF00361">
    <property type="entry name" value="Proton_antipo_M"/>
    <property type="match status" value="1"/>
</dbReference>
<feature type="transmembrane region" description="Helical" evidence="7">
    <location>
        <begin position="408"/>
        <end position="429"/>
    </location>
</feature>
<dbReference type="PATRIC" id="fig|1454003.3.peg.3504"/>
<dbReference type="AlphaFoldDB" id="A0A011QGN3"/>
<dbReference type="GO" id="GO:0003954">
    <property type="term" value="F:NADH dehydrogenase activity"/>
    <property type="evidence" value="ECO:0007669"/>
    <property type="project" value="TreeGrafter"/>
</dbReference>
<gene>
    <name evidence="9" type="primary">nuoM_3</name>
    <name evidence="9" type="ORF">AW10_03451</name>
</gene>
<feature type="transmembrane region" description="Helical" evidence="7">
    <location>
        <begin position="208"/>
        <end position="226"/>
    </location>
</feature>
<feature type="transmembrane region" description="Helical" evidence="7">
    <location>
        <begin position="246"/>
        <end position="265"/>
    </location>
</feature>
<dbReference type="GO" id="GO:0015990">
    <property type="term" value="P:electron transport coupled proton transport"/>
    <property type="evidence" value="ECO:0007669"/>
    <property type="project" value="TreeGrafter"/>
</dbReference>
<feature type="transmembrane region" description="Helical" evidence="7">
    <location>
        <begin position="331"/>
        <end position="352"/>
    </location>
</feature>
<evidence type="ECO:0000256" key="4">
    <source>
        <dbReference type="ARBA" id="ARBA00022989"/>
    </source>
</evidence>
<feature type="transmembrane region" description="Helical" evidence="7">
    <location>
        <begin position="6"/>
        <end position="24"/>
    </location>
</feature>
<evidence type="ECO:0000256" key="1">
    <source>
        <dbReference type="ARBA" id="ARBA00004127"/>
    </source>
</evidence>
<feature type="transmembrane region" description="Helical" evidence="7">
    <location>
        <begin position="36"/>
        <end position="55"/>
    </location>
</feature>